<evidence type="ECO:0000313" key="7">
    <source>
        <dbReference type="Proteomes" id="UP000218209"/>
    </source>
</evidence>
<protein>
    <recommendedName>
        <fullName evidence="3">Nucleolar protein 16</fullName>
    </recommendedName>
</protein>
<reference evidence="6 7" key="1">
    <citation type="submission" date="2017-03" db="EMBL/GenBank/DDBJ databases">
        <title>WGS assembly of Porphyra umbilicalis.</title>
        <authorList>
            <person name="Brawley S.H."/>
            <person name="Blouin N.A."/>
            <person name="Ficko-Blean E."/>
            <person name="Wheeler G.L."/>
            <person name="Lohr M."/>
            <person name="Goodson H.V."/>
            <person name="Jenkins J.W."/>
            <person name="Blaby-Haas C.E."/>
            <person name="Helliwell K.E."/>
            <person name="Chan C."/>
            <person name="Marriage T."/>
            <person name="Bhattacharya D."/>
            <person name="Klein A.S."/>
            <person name="Badis Y."/>
            <person name="Brodie J."/>
            <person name="Cao Y."/>
            <person name="Collen J."/>
            <person name="Dittami S.M."/>
            <person name="Gachon C.M."/>
            <person name="Green B.R."/>
            <person name="Karpowicz S."/>
            <person name="Kim J.W."/>
            <person name="Kudahl U."/>
            <person name="Lin S."/>
            <person name="Michel G."/>
            <person name="Mittag M."/>
            <person name="Olson B.J."/>
            <person name="Pangilinan J."/>
            <person name="Peng Y."/>
            <person name="Qiu H."/>
            <person name="Shu S."/>
            <person name="Singer J.T."/>
            <person name="Smith A.G."/>
            <person name="Sprecher B.N."/>
            <person name="Wagner V."/>
            <person name="Wang W."/>
            <person name="Wang Z.-Y."/>
            <person name="Yan J."/>
            <person name="Yarish C."/>
            <person name="Zoeuner-Riek S."/>
            <person name="Zhuang Y."/>
            <person name="Zou Y."/>
            <person name="Lindquist E.A."/>
            <person name="Grimwood J."/>
            <person name="Barry K."/>
            <person name="Rokhsar D.S."/>
            <person name="Schmutz J."/>
            <person name="Stiller J.W."/>
            <person name="Grossman A.R."/>
            <person name="Prochnik S.E."/>
        </authorList>
    </citation>
    <scope>NUCLEOTIDE SEQUENCE [LARGE SCALE GENOMIC DNA]</scope>
    <source>
        <strain evidence="6">4086291</strain>
    </source>
</reference>
<evidence type="ECO:0000256" key="2">
    <source>
        <dbReference type="ARBA" id="ARBA00008479"/>
    </source>
</evidence>
<dbReference type="GO" id="GO:0042273">
    <property type="term" value="P:ribosomal large subunit biogenesis"/>
    <property type="evidence" value="ECO:0007669"/>
    <property type="project" value="TreeGrafter"/>
</dbReference>
<name>A0A1X6P2K9_PORUM</name>
<evidence type="ECO:0000256" key="3">
    <source>
        <dbReference type="ARBA" id="ARBA00015522"/>
    </source>
</evidence>
<accession>A0A1X6P2K9</accession>
<evidence type="ECO:0000256" key="5">
    <source>
        <dbReference type="SAM" id="MobiDB-lite"/>
    </source>
</evidence>
<dbReference type="GO" id="GO:0005730">
    <property type="term" value="C:nucleolus"/>
    <property type="evidence" value="ECO:0007669"/>
    <property type="project" value="UniProtKB-SubCell"/>
</dbReference>
<sequence>MGKRPSRGQVTKASLGSSARASAKRRANQRGGRIHAPAVGDVTVAAAWDNTRTVKANLAGLGLASDPNAAVGPTAHRRLATQSSRPGAAAADNDGNDDAPPAVMSVTAAALAARASVGEAPRPHHPSDGEVATVRSLVAAHGAGNFGAMARDRKRNYLQHTPAALRAMCRRVGAAEAAAEAATDAVVAAAAEAAAAGVDVGGGGGGGGGGGKHRGKGRARA</sequence>
<dbReference type="PANTHER" id="PTHR13243">
    <property type="entry name" value="HSPC111 PROTEIN-RELATED"/>
    <property type="match status" value="1"/>
</dbReference>
<dbReference type="OrthoDB" id="285729at2759"/>
<comment type="similarity">
    <text evidence="2">Belongs to the NOP16 family.</text>
</comment>
<feature type="compositionally biased region" description="Low complexity" evidence="5">
    <location>
        <begin position="86"/>
        <end position="100"/>
    </location>
</feature>
<keyword evidence="7" id="KW-1185">Reference proteome</keyword>
<dbReference type="Pfam" id="PF09420">
    <property type="entry name" value="Nop16"/>
    <property type="match status" value="2"/>
</dbReference>
<dbReference type="EMBL" id="KV918919">
    <property type="protein sequence ID" value="OSX75067.1"/>
    <property type="molecule type" value="Genomic_DNA"/>
</dbReference>
<feature type="compositionally biased region" description="Gly residues" evidence="5">
    <location>
        <begin position="199"/>
        <end position="210"/>
    </location>
</feature>
<proteinExistence type="inferred from homology"/>
<evidence type="ECO:0000313" key="6">
    <source>
        <dbReference type="EMBL" id="OSX75067.1"/>
    </source>
</evidence>
<feature type="region of interest" description="Disordered" evidence="5">
    <location>
        <begin position="199"/>
        <end position="221"/>
    </location>
</feature>
<feature type="region of interest" description="Disordered" evidence="5">
    <location>
        <begin position="78"/>
        <end position="100"/>
    </location>
</feature>
<dbReference type="InterPro" id="IPR019002">
    <property type="entry name" value="Ribosome_biogenesis_Nop16"/>
</dbReference>
<dbReference type="Proteomes" id="UP000218209">
    <property type="component" value="Unassembled WGS sequence"/>
</dbReference>
<organism evidence="6 7">
    <name type="scientific">Porphyra umbilicalis</name>
    <name type="common">Purple laver</name>
    <name type="synonym">Red alga</name>
    <dbReference type="NCBI Taxonomy" id="2786"/>
    <lineage>
        <taxon>Eukaryota</taxon>
        <taxon>Rhodophyta</taxon>
        <taxon>Bangiophyceae</taxon>
        <taxon>Bangiales</taxon>
        <taxon>Bangiaceae</taxon>
        <taxon>Porphyra</taxon>
    </lineage>
</organism>
<dbReference type="PANTHER" id="PTHR13243:SF1">
    <property type="entry name" value="NUCLEOLAR PROTEIN 16"/>
    <property type="match status" value="1"/>
</dbReference>
<feature type="compositionally biased region" description="Basic residues" evidence="5">
    <location>
        <begin position="211"/>
        <end position="221"/>
    </location>
</feature>
<evidence type="ECO:0000256" key="4">
    <source>
        <dbReference type="ARBA" id="ARBA00023242"/>
    </source>
</evidence>
<comment type="subcellular location">
    <subcellularLocation>
        <location evidence="1">Nucleus</location>
        <location evidence="1">Nucleolus</location>
    </subcellularLocation>
</comment>
<keyword evidence="4" id="KW-0539">Nucleus</keyword>
<dbReference type="AlphaFoldDB" id="A0A1X6P2K9"/>
<gene>
    <name evidence="6" type="ORF">BU14_0256s0020</name>
</gene>
<evidence type="ECO:0000256" key="1">
    <source>
        <dbReference type="ARBA" id="ARBA00004604"/>
    </source>
</evidence>
<feature type="region of interest" description="Disordered" evidence="5">
    <location>
        <begin position="1"/>
        <end position="35"/>
    </location>
</feature>